<evidence type="ECO:0000313" key="2">
    <source>
        <dbReference type="Proteomes" id="UP000027456"/>
    </source>
</evidence>
<comment type="caution">
    <text evidence="1">The sequence shown here is derived from an EMBL/GenBank/DDBJ whole genome shotgun (WGS) entry which is preliminary data.</text>
</comment>
<feature type="non-terminal residue" evidence="1">
    <location>
        <position position="104"/>
    </location>
</feature>
<sequence length="104" mass="11734">DALRNLVRDLNGTLGTYLGTKHTSPDISLDVARLVRNLDDRNVYRLRPGRTLNGKDEPAVDMQSTGLHKLMDGRDSGINEYNRLFESTQRAYRVPPVSQMVPHS</sequence>
<protein>
    <submittedName>
        <fullName evidence="1">Uncharacterized protein</fullName>
    </submittedName>
</protein>
<dbReference type="STRING" id="1423351.A0A074REF6"/>
<accession>A0A074REF6</accession>
<reference evidence="1 2" key="1">
    <citation type="submission" date="2013-12" db="EMBL/GenBank/DDBJ databases">
        <authorList>
            <person name="Cubeta M."/>
            <person name="Pakala S."/>
            <person name="Fedorova N."/>
            <person name="Thomas E."/>
            <person name="Dean R."/>
            <person name="Jabaji S."/>
            <person name="Neate S."/>
            <person name="Toda T."/>
            <person name="Tavantzis S."/>
            <person name="Vilgalys R."/>
            <person name="Bharathan N."/>
            <person name="Pakala S."/>
            <person name="Losada L.S."/>
            <person name="Zafar N."/>
            <person name="Nierman W."/>
        </authorList>
    </citation>
    <scope>NUCLEOTIDE SEQUENCE [LARGE SCALE GENOMIC DNA]</scope>
    <source>
        <strain evidence="1 2">123E</strain>
    </source>
</reference>
<dbReference type="EMBL" id="AZST01001712">
    <property type="protein sequence ID" value="KEP45526.1"/>
    <property type="molecule type" value="Genomic_DNA"/>
</dbReference>
<evidence type="ECO:0000313" key="1">
    <source>
        <dbReference type="EMBL" id="KEP45526.1"/>
    </source>
</evidence>
<dbReference type="OrthoDB" id="2496395at2759"/>
<organism evidence="1 2">
    <name type="scientific">Rhizoctonia solani 123E</name>
    <dbReference type="NCBI Taxonomy" id="1423351"/>
    <lineage>
        <taxon>Eukaryota</taxon>
        <taxon>Fungi</taxon>
        <taxon>Dikarya</taxon>
        <taxon>Basidiomycota</taxon>
        <taxon>Agaricomycotina</taxon>
        <taxon>Agaricomycetes</taxon>
        <taxon>Cantharellales</taxon>
        <taxon>Ceratobasidiaceae</taxon>
        <taxon>Rhizoctonia</taxon>
    </lineage>
</organism>
<dbReference type="HOGENOM" id="CLU_2270258_0_0_1"/>
<name>A0A074REF6_9AGAM</name>
<feature type="non-terminal residue" evidence="1">
    <location>
        <position position="1"/>
    </location>
</feature>
<dbReference type="Proteomes" id="UP000027456">
    <property type="component" value="Unassembled WGS sequence"/>
</dbReference>
<keyword evidence="2" id="KW-1185">Reference proteome</keyword>
<gene>
    <name evidence="1" type="ORF">V565_263760</name>
</gene>
<dbReference type="AlphaFoldDB" id="A0A074REF6"/>
<proteinExistence type="predicted"/>